<dbReference type="AlphaFoldDB" id="A0A7D5KN14"/>
<keyword evidence="3" id="KW-1185">Reference proteome</keyword>
<evidence type="ECO:0000313" key="3">
    <source>
        <dbReference type="Proteomes" id="UP000509750"/>
    </source>
</evidence>
<gene>
    <name evidence="2" type="ORF">HUG10_11185</name>
</gene>
<dbReference type="PROSITE" id="PS51318">
    <property type="entry name" value="TAT"/>
    <property type="match status" value="1"/>
</dbReference>
<dbReference type="Proteomes" id="UP000509750">
    <property type="component" value="Chromosome"/>
</dbReference>
<feature type="region of interest" description="Disordered" evidence="1">
    <location>
        <begin position="36"/>
        <end position="98"/>
    </location>
</feature>
<dbReference type="InterPro" id="IPR006311">
    <property type="entry name" value="TAT_signal"/>
</dbReference>
<organism evidence="2 3">
    <name type="scientific">Halorarum halophilum</name>
    <dbReference type="NCBI Taxonomy" id="2743090"/>
    <lineage>
        <taxon>Archaea</taxon>
        <taxon>Methanobacteriati</taxon>
        <taxon>Methanobacteriota</taxon>
        <taxon>Stenosarchaea group</taxon>
        <taxon>Halobacteria</taxon>
        <taxon>Halobacteriales</taxon>
        <taxon>Haloferacaceae</taxon>
        <taxon>Halorarum</taxon>
    </lineage>
</organism>
<evidence type="ECO:0000256" key="1">
    <source>
        <dbReference type="SAM" id="MobiDB-lite"/>
    </source>
</evidence>
<dbReference type="KEGG" id="halg:HUG10_11185"/>
<sequence length="98" mass="10064">MANYDATDGVEYGQLIHRRGFLKLLGAAGVAVAGDVASGSASPSAGFGYGGVRTTDSWTPPARDSADEDDIDGRSAPPHAPVPDDDASQGYGEFWYGG</sequence>
<evidence type="ECO:0000313" key="2">
    <source>
        <dbReference type="EMBL" id="QLG28082.1"/>
    </source>
</evidence>
<feature type="compositionally biased region" description="Low complexity" evidence="1">
    <location>
        <begin position="36"/>
        <end position="46"/>
    </location>
</feature>
<evidence type="ECO:0008006" key="4">
    <source>
        <dbReference type="Google" id="ProtNLM"/>
    </source>
</evidence>
<dbReference type="EMBL" id="CP058529">
    <property type="protein sequence ID" value="QLG28082.1"/>
    <property type="molecule type" value="Genomic_DNA"/>
</dbReference>
<reference evidence="2 3" key="1">
    <citation type="submission" date="2020-07" db="EMBL/GenBank/DDBJ databases">
        <title>Gai3-2, isolated from salt lake.</title>
        <authorList>
            <person name="Cui H."/>
            <person name="Shi X."/>
        </authorList>
    </citation>
    <scope>NUCLEOTIDE SEQUENCE [LARGE SCALE GENOMIC DNA]</scope>
    <source>
        <strain evidence="2 3">Gai3-2</strain>
    </source>
</reference>
<proteinExistence type="predicted"/>
<accession>A0A7D5KN14</accession>
<protein>
    <recommendedName>
        <fullName evidence="4">Tat (Twin-arginine translocation) pathway signal sequence</fullName>
    </recommendedName>
</protein>
<dbReference type="GeneID" id="56029404"/>
<dbReference type="RefSeq" id="WP_179169657.1">
    <property type="nucleotide sequence ID" value="NZ_CP058529.1"/>
</dbReference>
<name>A0A7D5KN14_9EURY</name>